<gene>
    <name evidence="2" type="ORF">A4R43_21490</name>
</gene>
<dbReference type="Gene3D" id="3.30.750.24">
    <property type="entry name" value="STAS domain"/>
    <property type="match status" value="1"/>
</dbReference>
<dbReference type="Pfam" id="PF01740">
    <property type="entry name" value="STAS"/>
    <property type="match status" value="1"/>
</dbReference>
<organism evidence="2 3">
    <name type="scientific">Amycolatopsis albispora</name>
    <dbReference type="NCBI Taxonomy" id="1804986"/>
    <lineage>
        <taxon>Bacteria</taxon>
        <taxon>Bacillati</taxon>
        <taxon>Actinomycetota</taxon>
        <taxon>Actinomycetes</taxon>
        <taxon>Pseudonocardiales</taxon>
        <taxon>Pseudonocardiaceae</taxon>
        <taxon>Amycolatopsis</taxon>
    </lineage>
</organism>
<dbReference type="KEGG" id="aab:A4R43_21490"/>
<evidence type="ECO:0000313" key="3">
    <source>
        <dbReference type="Proteomes" id="UP000250434"/>
    </source>
</evidence>
<proteinExistence type="predicted"/>
<evidence type="ECO:0000313" key="2">
    <source>
        <dbReference type="EMBL" id="AXB44753.1"/>
    </source>
</evidence>
<dbReference type="EMBL" id="CP015163">
    <property type="protein sequence ID" value="AXB44753.1"/>
    <property type="molecule type" value="Genomic_DNA"/>
</dbReference>
<dbReference type="PROSITE" id="PS50801">
    <property type="entry name" value="STAS"/>
    <property type="match status" value="1"/>
</dbReference>
<feature type="domain" description="STAS" evidence="1">
    <location>
        <begin position="29"/>
        <end position="137"/>
    </location>
</feature>
<evidence type="ECO:0000259" key="1">
    <source>
        <dbReference type="PROSITE" id="PS50801"/>
    </source>
</evidence>
<dbReference type="InterPro" id="IPR002645">
    <property type="entry name" value="STAS_dom"/>
</dbReference>
<dbReference type="CDD" id="cd07043">
    <property type="entry name" value="STAS_anti-anti-sigma_factors"/>
    <property type="match status" value="1"/>
</dbReference>
<protein>
    <recommendedName>
        <fullName evidence="1">STAS domain-containing protein</fullName>
    </recommendedName>
</protein>
<name>A0A344L9M9_9PSEU</name>
<dbReference type="AlphaFoldDB" id="A0A344L9M9"/>
<dbReference type="OrthoDB" id="3694806at2"/>
<accession>A0A344L9M9</accession>
<dbReference type="Proteomes" id="UP000250434">
    <property type="component" value="Chromosome"/>
</dbReference>
<dbReference type="InterPro" id="IPR036513">
    <property type="entry name" value="STAS_dom_sf"/>
</dbReference>
<keyword evidence="3" id="KW-1185">Reference proteome</keyword>
<sequence>MTSKIRQTAMIVANTAELSAFGVGELKTFAVAVKSSHRAPVLTVTGDLDLRTAPHLVALMARELRQRPALLILDLTEADFLGVPAVAAMMTGWRQWGAPSQLRLVARKKAILRSIHLTGWDEFVAVYDSLESAIRETPPLPKLRA</sequence>
<reference evidence="2 3" key="1">
    <citation type="submission" date="2016-04" db="EMBL/GenBank/DDBJ databases">
        <title>Complete genome sequence and analysis of deep-sea sediment isolate, Amycolatopsis sp. WP1.</title>
        <authorList>
            <person name="Wang H."/>
            <person name="Chen S."/>
            <person name="Wu Q."/>
        </authorList>
    </citation>
    <scope>NUCLEOTIDE SEQUENCE [LARGE SCALE GENOMIC DNA]</scope>
    <source>
        <strain evidence="2 3">WP1</strain>
    </source>
</reference>
<dbReference type="RefSeq" id="WP_113694010.1">
    <property type="nucleotide sequence ID" value="NZ_CP015163.1"/>
</dbReference>
<dbReference type="SUPFAM" id="SSF52091">
    <property type="entry name" value="SpoIIaa-like"/>
    <property type="match status" value="1"/>
</dbReference>